<organism evidence="6">
    <name type="scientific">mine drainage metagenome</name>
    <dbReference type="NCBI Taxonomy" id="410659"/>
    <lineage>
        <taxon>unclassified sequences</taxon>
        <taxon>metagenomes</taxon>
        <taxon>ecological metagenomes</taxon>
    </lineage>
</organism>
<keyword evidence="6" id="KW-0808">Transferase</keyword>
<evidence type="ECO:0000256" key="3">
    <source>
        <dbReference type="SAM" id="Phobius"/>
    </source>
</evidence>
<accession>E6PGT1</accession>
<dbReference type="PANTHER" id="PTHR30627:SF1">
    <property type="entry name" value="PEPTIDOGLYCAN D,D-TRANSPEPTIDASE FTSI"/>
    <property type="match status" value="1"/>
</dbReference>
<dbReference type="EC" id="2.4.1.129" evidence="6"/>
<dbReference type="SUPFAM" id="SSF56601">
    <property type="entry name" value="beta-lactamase/transpeptidase-like"/>
    <property type="match status" value="1"/>
</dbReference>
<dbReference type="Gene3D" id="3.40.710.10">
    <property type="entry name" value="DD-peptidase/beta-lactamase superfamily"/>
    <property type="match status" value="1"/>
</dbReference>
<gene>
    <name evidence="6" type="ORF">CARN1_2532</name>
</gene>
<dbReference type="InterPro" id="IPR012338">
    <property type="entry name" value="Beta-lactam/transpept-like"/>
</dbReference>
<dbReference type="PANTHER" id="PTHR30627">
    <property type="entry name" value="PEPTIDOGLYCAN D,D-TRANSPEPTIDASE"/>
    <property type="match status" value="1"/>
</dbReference>
<evidence type="ECO:0000259" key="4">
    <source>
        <dbReference type="Pfam" id="PF00905"/>
    </source>
</evidence>
<dbReference type="AlphaFoldDB" id="E6PGT1"/>
<feature type="domain" description="Penicillin-binding protein dimerisation" evidence="5">
    <location>
        <begin position="68"/>
        <end position="215"/>
    </location>
</feature>
<reference evidence="6" key="1">
    <citation type="submission" date="2009-10" db="EMBL/GenBank/DDBJ databases">
        <title>Diversity of trophic interactions inside an arsenic-rich microbial ecosystem.</title>
        <authorList>
            <person name="Bertin P.N."/>
            <person name="Heinrich-Salmeron A."/>
            <person name="Pelletier E."/>
            <person name="Goulhen-Chollet F."/>
            <person name="Arsene-Ploetze F."/>
            <person name="Gallien S."/>
            <person name="Calteau A."/>
            <person name="Vallenet D."/>
            <person name="Casiot C."/>
            <person name="Chane-Woon-Ming B."/>
            <person name="Giloteaux L."/>
            <person name="Barakat M."/>
            <person name="Bonnefoy V."/>
            <person name="Bruneel O."/>
            <person name="Chandler M."/>
            <person name="Cleiss J."/>
            <person name="Duran R."/>
            <person name="Elbaz-Poulichet F."/>
            <person name="Fonknechten N."/>
            <person name="Lauga B."/>
            <person name="Mornico D."/>
            <person name="Ortet P."/>
            <person name="Schaeffer C."/>
            <person name="Siguier P."/>
            <person name="Alexander Thil Smith A."/>
            <person name="Van Dorsselaer A."/>
            <person name="Weissenbach J."/>
            <person name="Medigue C."/>
            <person name="Le Paslier D."/>
        </authorList>
    </citation>
    <scope>NUCLEOTIDE SEQUENCE</scope>
</reference>
<protein>
    <submittedName>
        <fullName evidence="6">Peptidoglycan glycosyltransferase</fullName>
        <ecNumber evidence="6">2.4.1.129</ecNumber>
    </submittedName>
</protein>
<dbReference type="Gene3D" id="3.90.1310.10">
    <property type="entry name" value="Penicillin-binding protein 2a (Domain 2)"/>
    <property type="match status" value="1"/>
</dbReference>
<dbReference type="Pfam" id="PF00905">
    <property type="entry name" value="Transpeptidase"/>
    <property type="match status" value="1"/>
</dbReference>
<proteinExistence type="predicted"/>
<sequence>MVPPRSGRETAILKRSFARTATDRARWFYIGVICFGLFLAGKLAVVQAMQGPGLARDALAQRSDTIEIFARRGSILDRNGAVIARSLPSKSIYAVPHDITDPDTVARKLGKIVGKLSPDTVAALHDKNLWFIWIARKVDHSVAARVAALNLVGVAERREKTGRRVYVDGPEFSSTIGFVGTDENGLDGLEYSLNPWLEGRSGKETLQTDEMGRPLPFDRAEILKRARPGYDVELTLDSYLQFVTERALEKQVKKYHASSGVAIVMDPKTGAILALANLPHFDPNHFWRYTNAQRRDRAVEDAYEPGSTFKLVTAAAAIQSGKVTLASRFPARDQITVGGHTIHNADDGFTAGGRGTETLENIIAYSHNVGAAEVGMSIGARTFYNMERAAGFGEPTQIELPGENPGIVPPPSQFSGSSLATMSFGQGVAVTPLALTRYYCAIADGGLLLRPHIVHAILKHNGTLVYRYPVQIERRIFSEKTAAILRKFLRAVVRYGTGDPAAQIPGYTTAGKTGTAQIEENGVYQPGAYVASFIGMVPARDPRFVILVKVDRPIGSYYGSQVAAPAFDTIARAAMLHAGFLPQVKQAKR</sequence>
<dbReference type="InterPro" id="IPR005311">
    <property type="entry name" value="PBP_dimer"/>
</dbReference>
<keyword evidence="3" id="KW-0812">Transmembrane</keyword>
<keyword evidence="3" id="KW-1133">Transmembrane helix</keyword>
<dbReference type="GO" id="GO:0008658">
    <property type="term" value="F:penicillin binding"/>
    <property type="evidence" value="ECO:0007669"/>
    <property type="project" value="InterPro"/>
</dbReference>
<dbReference type="GO" id="GO:0016757">
    <property type="term" value="F:glycosyltransferase activity"/>
    <property type="evidence" value="ECO:0007669"/>
    <property type="project" value="UniProtKB-KW"/>
</dbReference>
<keyword evidence="2 3" id="KW-0472">Membrane</keyword>
<evidence type="ECO:0000256" key="2">
    <source>
        <dbReference type="ARBA" id="ARBA00023136"/>
    </source>
</evidence>
<dbReference type="InterPro" id="IPR001460">
    <property type="entry name" value="PCN-bd_Tpept"/>
</dbReference>
<comment type="caution">
    <text evidence="6">The sequence shown here is derived from an EMBL/GenBank/DDBJ whole genome shotgun (WGS) entry which is preliminary data.</text>
</comment>
<keyword evidence="6" id="KW-0328">Glycosyltransferase</keyword>
<dbReference type="GO" id="GO:0005886">
    <property type="term" value="C:plasma membrane"/>
    <property type="evidence" value="ECO:0007669"/>
    <property type="project" value="TreeGrafter"/>
</dbReference>
<evidence type="ECO:0000313" key="6">
    <source>
        <dbReference type="EMBL" id="CBH75669.1"/>
    </source>
</evidence>
<dbReference type="EMBL" id="CABL01000014">
    <property type="protein sequence ID" value="CBH75669.1"/>
    <property type="molecule type" value="Genomic_DNA"/>
</dbReference>
<name>E6PGT1_9ZZZZ</name>
<dbReference type="GO" id="GO:0071555">
    <property type="term" value="P:cell wall organization"/>
    <property type="evidence" value="ECO:0007669"/>
    <property type="project" value="TreeGrafter"/>
</dbReference>
<dbReference type="InterPro" id="IPR050515">
    <property type="entry name" value="Beta-lactam/transpept"/>
</dbReference>
<dbReference type="SUPFAM" id="SSF56519">
    <property type="entry name" value="Penicillin binding protein dimerisation domain"/>
    <property type="match status" value="1"/>
</dbReference>
<feature type="domain" description="Penicillin-binding protein transpeptidase" evidence="4">
    <location>
        <begin position="260"/>
        <end position="570"/>
    </location>
</feature>
<feature type="transmembrane region" description="Helical" evidence="3">
    <location>
        <begin position="27"/>
        <end position="46"/>
    </location>
</feature>
<dbReference type="InterPro" id="IPR036138">
    <property type="entry name" value="PBP_dimer_sf"/>
</dbReference>
<evidence type="ECO:0000259" key="5">
    <source>
        <dbReference type="Pfam" id="PF03717"/>
    </source>
</evidence>
<dbReference type="Pfam" id="PF03717">
    <property type="entry name" value="PBP_dimer"/>
    <property type="match status" value="1"/>
</dbReference>
<comment type="subcellular location">
    <subcellularLocation>
        <location evidence="1">Membrane</location>
    </subcellularLocation>
</comment>
<dbReference type="Gene3D" id="3.30.450.330">
    <property type="match status" value="1"/>
</dbReference>
<evidence type="ECO:0000256" key="1">
    <source>
        <dbReference type="ARBA" id="ARBA00004370"/>
    </source>
</evidence>